<dbReference type="Proteomes" id="UP000199452">
    <property type="component" value="Unassembled WGS sequence"/>
</dbReference>
<evidence type="ECO:0000256" key="1">
    <source>
        <dbReference type="SAM" id="Phobius"/>
    </source>
</evidence>
<dbReference type="EMBL" id="FMYP01000001">
    <property type="protein sequence ID" value="SDB81321.1"/>
    <property type="molecule type" value="Genomic_DNA"/>
</dbReference>
<dbReference type="RefSeq" id="WP_092434003.1">
    <property type="nucleotide sequence ID" value="NZ_FMYP01000001.1"/>
</dbReference>
<evidence type="ECO:0000259" key="2">
    <source>
        <dbReference type="Pfam" id="PF19408"/>
    </source>
</evidence>
<evidence type="ECO:0000313" key="4">
    <source>
        <dbReference type="Proteomes" id="UP000199452"/>
    </source>
</evidence>
<dbReference type="Pfam" id="PF19408">
    <property type="entry name" value="PKD_6"/>
    <property type="match status" value="1"/>
</dbReference>
<protein>
    <recommendedName>
        <fullName evidence="2">PKD-like domain-containing protein</fullName>
    </recommendedName>
</protein>
<organism evidence="3 4">
    <name type="scientific">Williamwhitmania taraxaci</name>
    <dbReference type="NCBI Taxonomy" id="1640674"/>
    <lineage>
        <taxon>Bacteria</taxon>
        <taxon>Pseudomonadati</taxon>
        <taxon>Bacteroidota</taxon>
        <taxon>Bacteroidia</taxon>
        <taxon>Bacteroidales</taxon>
        <taxon>Williamwhitmaniaceae</taxon>
        <taxon>Williamwhitmania</taxon>
    </lineage>
</organism>
<dbReference type="InterPro" id="IPR045829">
    <property type="entry name" value="PKD_6"/>
</dbReference>
<keyword evidence="1" id="KW-0812">Transmembrane</keyword>
<feature type="transmembrane region" description="Helical" evidence="1">
    <location>
        <begin position="35"/>
        <end position="56"/>
    </location>
</feature>
<reference evidence="3 4" key="1">
    <citation type="submission" date="2016-09" db="EMBL/GenBank/DDBJ databases">
        <authorList>
            <person name="Capua I."/>
            <person name="De Benedictis P."/>
            <person name="Joannis T."/>
            <person name="Lombin L.H."/>
            <person name="Cattoli G."/>
        </authorList>
    </citation>
    <scope>NUCLEOTIDE SEQUENCE [LARGE SCALE GENOMIC DNA]</scope>
    <source>
        <strain evidence="3 4">A7P-90m</strain>
    </source>
</reference>
<keyword evidence="1" id="KW-0472">Membrane</keyword>
<sequence>MKIMAPATNPNTMKQSLLNLHLFSKKTTGILRKTLTITLLLVVMMGLNSFGATYYWRTAAGNDNWSSLTAWSTVSAAGASAGTIPGLGDDVVIARNGNLTVTLDGDYSCNSLLINYTGGANGLISLTIPASTSLAVTNAITFTNIGNGNENASIDVSGGSLTCSSITMNDTPGANRDNYLLLSDANSIVTVSGNITMSGANFETYLLFTAEGTLNVGGTITGGAITSTAGGGPTAPTSGTVNYNDAGAQNIGNYTYYNLTVSTSGTKTLIGATTVRNLAIQGSAVLASDVYNITGNAAGTFTMDAGTALTLGNTGSATATTFPSNFSAANITLNNNSTVIYQSNGNQTVANAPAYGNLIIATSGTKTLAFDITVNNNLTIQGSSTLATGARQITGNGIGTLTMDAGTTLTLGSTSTTNVVNLPTFLAYSLNANSTIAYQANVGQTVSNTPVYGNLTLTTGGTATTKNASGNYNIAGNLIINNNATLALGGAPATWNIAGSATVDGILDFGTVLAKTLNLTGDLINVTGTINMTGAGLAHTLNLGGANNALSTLNTTAASGSNVNYTSALAQQVFASANYQNLTVSGGGTKSLQGATTVANTLTLTSGILQLGNNSLTISNNATNAIQGAAFSATNMIETNGTGYLIRNAIATLPIHFPIGAGGFYSPASIDAISATTGTVNARTEKIFTLGSKYLQKFWDVITSSAGKTITATFTYAPAEITTFPTEIYNKPNVTWQVPTGTKTFGANSFTITGTTDIKGTSTLWTAGPVPGTYFSYQTGNWDVPTTWTSDPGGTTQVGSTIPGAGDAVVILTSRTVTLPSDIAVANLEVNINEGGILDMATYSFTSGLMTLNGSGTLRLASASFPTATTNTFVNSGGGTTEYYNATDFTLPAVQTTYNNLRIKAPGVIATQMNDIILNGDLQVKQGTYRINDNTTAARRQLTINGNVTVDAGASMTVGTGVTNTVTSPLNIASVSAAPFINYYDAQSHRVVIKGNFTNNGTVKFTNIAYPIFNLFPPTVQDATTGIATVYFQGANDNTLTCNNTTIFYNLVLDKGVDQSFSLTVYSSAYPNFRLYGANIAGGDGGGSNPNLKKALWIRTGTLVLKGLTIIPSLSEGTCAEGVAASPNSDFYIPANGALTLDGSEVIVLSTADDYGEVNVAYGVAGGTGLVNGVGKGGCSSFSVYGKFKVNNGYFSTRESGGLITWSIASGQFVIRGGTVDAKQLRSAGGGGGLASYDQSAGTFILRGRFQHTLDYSNIAALKNTTLNTIRADGYLDPTLGTFNLNEATNVFTMSGGTVRIYDACGVGGRVFDVLSSTGNINVTDGTIHLLPTTGTGGGADAAIHYVRSNAPLGNVIIERASSATTVQLDTYPLSVIKNLTLTSGEVTANNLNVSVGGNFSIANGTTYTPGTNWTIFNGTGSQNFTINLATALALNKFKVDKPVGTTLTLSGSQTTISVADSMMIVGGNLADGGKTINLAGTIATASYLYNSGIHSGTGKIVLNDNVSQLITGDGNGIFQNLELNNNTGTAPISLGSNITVNGTLTLSQDKLFDLKTYNLKLGASATVVGASATRYIQTSGNAGDGGITKVYSSSATSFTFPVGAPTLIPARAVKYTPATIAFGTLPTTYGSITIVPVGYEHPNTTMKNRSLTYFWRVKSAGFTLGSATITHSYSYSQNDVVTGTGITEDEYKAAKYNNTTYTWTKGTVNDVDDAINNVIGGAGTTLAGVNYIDGEFTAGDDNGGEPFGTPTKFYSLTSGPWNVASTWSNTGHAGLPASTTPGANDVVVIGNNNTVTLTANASCASLQIETGAILDIYTYTGSTFSIVLSHPNGNGLFRVTTPATANNTIPGFFTFPSGDFTDFNVNSGTTEFYDIDGDVGALYILPANVTQYGNLIVRAKGGDNLVLPNNAYTTIYGDLTCTGDATTAWIAMSWNTNIWPYGDATAYNPTIEKTIRVMGNLNINAGSFEFFNDQTPQHLIVEGNVTIAEGAVMEYYAAYPFATPVITNTLAIGGSLINNNRVTLSSTSGGRAYNVYTTFFGMNSASITNTAGTPTTVFSNVTVNKGTSQADTLTINIGGTLTTPNDNWLTLQNGTLKYSRTDPGTDFTITRATPFTIPSTAGLYIDYPDNASNRNILIANSNVNTNDLYLNGKLTVANGKVYVGPINGTTVNNNDIEYSGGGASTIDIRGGNLIVNGQIRRNPSSTNGVLKYYQSGGNLIVNGQAAIPGNAKFEVENNPGSVFNMSGGTITIVRGGGTTFGDLYIRAASSTVTGGEIIFTQSPSIGPVVDAVQNYILDANVALNNLTITGKTSGTARNAKVTIFTSALTLNGDLMLSNANSILDMNTNLNINLTVKGGFTNNGAYNHYNNLTTFSGGIQSIQGNTATDFYNLLVNPVTSLTLIRDITVFNNLELRTGQLLNSTFNVNVKGNLINKANYDGDAVQGGVILNGSNLQSISGTGTFGRLELNNSAGATLLNDITLQKNFKLTTGIFDINEFLLTLGVNSSIEGSSFSKTKMITTDGVFSDLGLQKYFDVYSGPGLTFVYPLGTSDKYTPAVLTYTANTQVGYIRVSNVNSNHPGVFDPNNVLGYYWEVKSDGIKGVAGSLVFSYLQADVKVNGINTEAEYIAAALLNPPIGTSWIKSATGPTTDNVNETINTITFDYPLSDNLSGEYTCGIDAALPNNVPEFRSIADGDWNNPAIWEQINIIDPYVLTTGPNGFIVTISPQDTVSIDANYAFTYRMTINGRLRVVYPYMGNNFGTVYGNGTLYLESATFPAGRYTNFFDCANSATLEYGGTRSFTIIADLFSSIPKLHFTGTGVRALPNKDLTICTQLLIDGPTLDNSVSNKKLIIQGTMERYNTGAFICGSGAGAIVSFAGSAPQIIGGTLGDFSGANAFNHFEINNPTGLTINTGGAFEVGGNLLLTNGNITTNSTSKLTITNTAINCVTPSGGSVSSFVDGPLIKSINQGDDFIFPLGKDTNLGNKLTLSQTQTGTLLWTAEYFNPNPTYTSFTAPLTYVNSKDYWTINAPASSQAIVNLKWDPSSDLTPLMTQNGLTDMRVATYNTGTTKWEEITTSTASGNNNNGTVTTTSRITIPGTGTSDFSTACINVTKPRARLNPAAAVCGALGIPVSFTGVDATNLNYILNYEKGGVAQAPITVSALPFTLPTDASGTTYQLISFTYNNLPHIAPVVTGVVDPAIVTTYTVPTTATAGGDQSICGATSATLAGNEPTTGTGLWSIISGIGGTVSNPTIFNSLFTGTNGSSYTLRWTITNGGCSSFDDVIITFPLNPVKPVSFILSSSSVCRGQQNVLYSVANDPTVTYTWAYTGLNTVVTANGNSASLNFASDAGSGSLSVYTTNGCGNSAPLSMGVTVNLLPQIFSVTGGGAYCTGGTGVAVGLNGSVVGVDYTLYRDGVTTGNTVAGIGAVISFGLQTIVGTYTAIAQNTTTLCTENMNLSRTVTVNPLPNATIAINPVLDTLCNGDNTEIVIDFTAGASPFTVTISDQAAIPITQVIPTIAADPYTFSPATPPAYVDGATPFTNYYYTITFLTDNNGCTRTNIGNEKVTVFKIPETGPQYHVPNNFAQ</sequence>
<proteinExistence type="predicted"/>
<gene>
    <name evidence="3" type="ORF">SAMN05216323_100158</name>
</gene>
<accession>A0A1G6GH39</accession>
<evidence type="ECO:0000313" key="3">
    <source>
        <dbReference type="EMBL" id="SDB81321.1"/>
    </source>
</evidence>
<feature type="domain" description="PKD-like" evidence="2">
    <location>
        <begin position="3298"/>
        <end position="3371"/>
    </location>
</feature>
<dbReference type="STRING" id="1640674.SAMN05216323_100158"/>
<keyword evidence="1" id="KW-1133">Transmembrane helix</keyword>
<name>A0A1G6GH39_9BACT</name>
<keyword evidence="4" id="KW-1185">Reference proteome</keyword>